<keyword evidence="2" id="KW-1185">Reference proteome</keyword>
<evidence type="ECO:0000313" key="2">
    <source>
        <dbReference type="Proteomes" id="UP001319861"/>
    </source>
</evidence>
<dbReference type="InterPro" id="IPR012675">
    <property type="entry name" value="Beta-grasp_dom_sf"/>
</dbReference>
<name>A0ABM7Q0Z4_SINCY</name>
<evidence type="ECO:0008006" key="3">
    <source>
        <dbReference type="Google" id="ProtNLM"/>
    </source>
</evidence>
<protein>
    <recommendedName>
        <fullName evidence="3">Molybdopterin converting factor, small subunit</fullName>
    </recommendedName>
</protein>
<reference evidence="1 2" key="1">
    <citation type="journal article" date="2021" name="J. Biosci. Bioeng.">
        <title>Identification and characterization of a chc gene cluster responsible for the aromatization pathway of cyclohexanecarboxylate degradation in Sinomonas cyclohexanicum ATCC 51369.</title>
        <authorList>
            <person name="Yamamoto T."/>
            <person name="Hasegawa Y."/>
            <person name="Lau P.C.K."/>
            <person name="Iwaki H."/>
        </authorList>
    </citation>
    <scope>NUCLEOTIDE SEQUENCE [LARGE SCALE GENOMIC DNA]</scope>
    <source>
        <strain evidence="1 2">ATCC 51369</strain>
    </source>
</reference>
<dbReference type="PANTHER" id="PTHR38031">
    <property type="entry name" value="SULFUR CARRIER PROTEIN SLR0821-RELATED"/>
    <property type="match status" value="1"/>
</dbReference>
<dbReference type="PANTHER" id="PTHR38031:SF1">
    <property type="entry name" value="SULFUR CARRIER PROTEIN CYSO"/>
    <property type="match status" value="1"/>
</dbReference>
<dbReference type="Proteomes" id="UP001319861">
    <property type="component" value="Chromosome"/>
</dbReference>
<accession>A0ABM7Q0Z4</accession>
<proteinExistence type="predicted"/>
<organism evidence="1 2">
    <name type="scientific">Sinomonas cyclohexanicum</name>
    <name type="common">Corynebacterium cyclohexanicum</name>
    <dbReference type="NCBI Taxonomy" id="322009"/>
    <lineage>
        <taxon>Bacteria</taxon>
        <taxon>Bacillati</taxon>
        <taxon>Actinomycetota</taxon>
        <taxon>Actinomycetes</taxon>
        <taxon>Micrococcales</taxon>
        <taxon>Micrococcaceae</taxon>
        <taxon>Sinomonas</taxon>
    </lineage>
</organism>
<dbReference type="SUPFAM" id="SSF54285">
    <property type="entry name" value="MoaD/ThiS"/>
    <property type="match status" value="1"/>
</dbReference>
<dbReference type="Gene3D" id="3.10.20.30">
    <property type="match status" value="1"/>
</dbReference>
<dbReference type="RefSeq" id="WP_229230869.1">
    <property type="nucleotide sequence ID" value="NZ_AP024525.1"/>
</dbReference>
<dbReference type="InterPro" id="IPR016155">
    <property type="entry name" value="Mopterin_synth/thiamin_S_b"/>
</dbReference>
<dbReference type="InterPro" id="IPR052045">
    <property type="entry name" value="Sulfur_Carrier/Prot_Modifier"/>
</dbReference>
<dbReference type="Pfam" id="PF02597">
    <property type="entry name" value="ThiS"/>
    <property type="match status" value="1"/>
</dbReference>
<dbReference type="InterPro" id="IPR003749">
    <property type="entry name" value="ThiS/MoaD-like"/>
</dbReference>
<gene>
    <name evidence="1" type="ORF">SCMU_40870</name>
</gene>
<sequence>MPVTVIVPSVLAPASDGRTMFELPDGSVRSAGEALDAVARQFPVLGRRLRDERGELRRHVNVYVAGEDVRRGGGLATPVAAGEEVLVIQSIAGG</sequence>
<dbReference type="EMBL" id="AP024525">
    <property type="protein sequence ID" value="BCT78245.1"/>
    <property type="molecule type" value="Genomic_DNA"/>
</dbReference>
<evidence type="ECO:0000313" key="1">
    <source>
        <dbReference type="EMBL" id="BCT78245.1"/>
    </source>
</evidence>